<dbReference type="RefSeq" id="WP_146598886.1">
    <property type="nucleotide sequence ID" value="NZ_SJPY01000002.1"/>
</dbReference>
<dbReference type="Proteomes" id="UP000315471">
    <property type="component" value="Unassembled WGS sequence"/>
</dbReference>
<keyword evidence="2" id="KW-1185">Reference proteome</keyword>
<dbReference type="OrthoDB" id="282562at2"/>
<dbReference type="Gene3D" id="3.40.50.300">
    <property type="entry name" value="P-loop containing nucleotide triphosphate hydrolases"/>
    <property type="match status" value="1"/>
</dbReference>
<organism evidence="1 2">
    <name type="scientific">Novipirellula aureliae</name>
    <dbReference type="NCBI Taxonomy" id="2527966"/>
    <lineage>
        <taxon>Bacteria</taxon>
        <taxon>Pseudomonadati</taxon>
        <taxon>Planctomycetota</taxon>
        <taxon>Planctomycetia</taxon>
        <taxon>Pirellulales</taxon>
        <taxon>Pirellulaceae</taxon>
        <taxon>Novipirellula</taxon>
    </lineage>
</organism>
<dbReference type="SUPFAM" id="SSF52540">
    <property type="entry name" value="P-loop containing nucleoside triphosphate hydrolases"/>
    <property type="match status" value="1"/>
</dbReference>
<dbReference type="InterPro" id="IPR027417">
    <property type="entry name" value="P-loop_NTPase"/>
</dbReference>
<comment type="caution">
    <text evidence="1">The sequence shown here is derived from an EMBL/GenBank/DDBJ whole genome shotgun (WGS) entry which is preliminary data.</text>
</comment>
<protein>
    <submittedName>
        <fullName evidence="1">NACHT domain protein</fullName>
    </submittedName>
</protein>
<evidence type="ECO:0000313" key="1">
    <source>
        <dbReference type="EMBL" id="TWU43818.1"/>
    </source>
</evidence>
<dbReference type="AlphaFoldDB" id="A0A5C6E4I1"/>
<reference evidence="1 2" key="1">
    <citation type="submission" date="2019-02" db="EMBL/GenBank/DDBJ databases">
        <title>Deep-cultivation of Planctomycetes and their phenomic and genomic characterization uncovers novel biology.</title>
        <authorList>
            <person name="Wiegand S."/>
            <person name="Jogler M."/>
            <person name="Boedeker C."/>
            <person name="Pinto D."/>
            <person name="Vollmers J."/>
            <person name="Rivas-Marin E."/>
            <person name="Kohn T."/>
            <person name="Peeters S.H."/>
            <person name="Heuer A."/>
            <person name="Rast P."/>
            <person name="Oberbeckmann S."/>
            <person name="Bunk B."/>
            <person name="Jeske O."/>
            <person name="Meyerdierks A."/>
            <person name="Storesund J.E."/>
            <person name="Kallscheuer N."/>
            <person name="Luecker S."/>
            <person name="Lage O.M."/>
            <person name="Pohl T."/>
            <person name="Merkel B.J."/>
            <person name="Hornburger P."/>
            <person name="Mueller R.-W."/>
            <person name="Bruemmer F."/>
            <person name="Labrenz M."/>
            <person name="Spormann A.M."/>
            <person name="Op Den Camp H."/>
            <person name="Overmann J."/>
            <person name="Amann R."/>
            <person name="Jetten M.S.M."/>
            <person name="Mascher T."/>
            <person name="Medema M.H."/>
            <person name="Devos D.P."/>
            <person name="Kaster A.-K."/>
            <person name="Ovreas L."/>
            <person name="Rohde M."/>
            <person name="Galperin M.Y."/>
            <person name="Jogler C."/>
        </authorList>
    </citation>
    <scope>NUCLEOTIDE SEQUENCE [LARGE SCALE GENOMIC DNA]</scope>
    <source>
        <strain evidence="1 2">Q31b</strain>
    </source>
</reference>
<gene>
    <name evidence="1" type="ORF">Q31b_13500</name>
</gene>
<dbReference type="EMBL" id="SJPY01000002">
    <property type="protein sequence ID" value="TWU43818.1"/>
    <property type="molecule type" value="Genomic_DNA"/>
</dbReference>
<evidence type="ECO:0000313" key="2">
    <source>
        <dbReference type="Proteomes" id="UP000315471"/>
    </source>
</evidence>
<proteinExistence type="predicted"/>
<name>A0A5C6E4I1_9BACT</name>
<sequence length="218" mass="24593">MEISEGHDLISNPFCTRFVRPGAIPYRFDEAELPGTHGADSALDRMTTRVVQVRFSVIVGPHGSGKSTLLQTLLPNLQTAFCDFAKVHLIASQPCQRPIMEASNGLVSGGLLVVDGMEQLATWQRKFLLWRSKRRNHSILATAHRPLRGFEILQTTALSAQKIRELTKQRIASMSENTQQMILNELSNRPLGPETNLRELWFDLYDIAERMIALERRG</sequence>
<accession>A0A5C6E4I1</accession>